<dbReference type="Pfam" id="PF00569">
    <property type="entry name" value="ZZ"/>
    <property type="match status" value="1"/>
</dbReference>
<dbReference type="GO" id="GO:0050804">
    <property type="term" value="P:modulation of chemical synaptic transmission"/>
    <property type="evidence" value="ECO:0007669"/>
    <property type="project" value="UniProtKB-ARBA"/>
</dbReference>
<dbReference type="PROSITE" id="PS01357">
    <property type="entry name" value="ZF_ZZ_1"/>
    <property type="match status" value="1"/>
</dbReference>
<gene>
    <name evidence="6" type="ORF">DME_LOCUS3045</name>
</gene>
<dbReference type="OrthoDB" id="6019271at2759"/>
<dbReference type="GO" id="GO:0008270">
    <property type="term" value="F:zinc ion binding"/>
    <property type="evidence" value="ECO:0007669"/>
    <property type="project" value="UniProtKB-KW"/>
</dbReference>
<evidence type="ECO:0000256" key="3">
    <source>
        <dbReference type="ARBA" id="ARBA00022833"/>
    </source>
</evidence>
<dbReference type="PANTHER" id="PTHR12268">
    <property type="entry name" value="E3 UBIQUITIN-PROTEIN LIGASE KCMF1"/>
    <property type="match status" value="1"/>
</dbReference>
<name>A0A158Q682_DRAME</name>
<evidence type="ECO:0000256" key="1">
    <source>
        <dbReference type="ARBA" id="ARBA00022723"/>
    </source>
</evidence>
<proteinExistence type="predicted"/>
<dbReference type="SUPFAM" id="SSF57850">
    <property type="entry name" value="RING/U-box"/>
    <property type="match status" value="1"/>
</dbReference>
<accession>A0A158Q682</accession>
<dbReference type="CDD" id="cd02334">
    <property type="entry name" value="ZZ_dystrophin"/>
    <property type="match status" value="1"/>
</dbReference>
<dbReference type="Proteomes" id="UP000274756">
    <property type="component" value="Unassembled WGS sequence"/>
</dbReference>
<evidence type="ECO:0000256" key="4">
    <source>
        <dbReference type="PROSITE-ProRule" id="PRU00228"/>
    </source>
</evidence>
<evidence type="ECO:0000313" key="9">
    <source>
        <dbReference type="WBParaSite" id="DME_0000932301-mRNA-1"/>
    </source>
</evidence>
<dbReference type="InterPro" id="IPR011992">
    <property type="entry name" value="EF-hand-dom_pair"/>
</dbReference>
<evidence type="ECO:0000313" key="6">
    <source>
        <dbReference type="EMBL" id="VDN53072.1"/>
    </source>
</evidence>
<keyword evidence="2 4" id="KW-0863">Zinc-finger</keyword>
<dbReference type="InterPro" id="IPR050774">
    <property type="entry name" value="KCMF1/Dystrophin"/>
</dbReference>
<dbReference type="GO" id="GO:0045202">
    <property type="term" value="C:synapse"/>
    <property type="evidence" value="ECO:0007669"/>
    <property type="project" value="TreeGrafter"/>
</dbReference>
<dbReference type="CDD" id="cd16244">
    <property type="entry name" value="EFh_DTN"/>
    <property type="match status" value="1"/>
</dbReference>
<dbReference type="GO" id="GO:0016010">
    <property type="term" value="C:dystrophin-associated glycoprotein complex"/>
    <property type="evidence" value="ECO:0007669"/>
    <property type="project" value="UniProtKB-ARBA"/>
</dbReference>
<dbReference type="InterPro" id="IPR015154">
    <property type="entry name" value="EF-hand_dom_typ2"/>
</dbReference>
<dbReference type="WBParaSite" id="DME_0000932301-mRNA-1">
    <property type="protein sequence ID" value="DME_0000932301-mRNA-1"/>
    <property type="gene ID" value="DME_0000932301"/>
</dbReference>
<reference evidence="6 8" key="2">
    <citation type="submission" date="2018-11" db="EMBL/GenBank/DDBJ databases">
        <authorList>
            <consortium name="Pathogen Informatics"/>
        </authorList>
    </citation>
    <scope>NUCLEOTIDE SEQUENCE [LARGE SCALE GENOMIC DNA]</scope>
</reference>
<dbReference type="PROSITE" id="PS50135">
    <property type="entry name" value="ZF_ZZ_2"/>
    <property type="match status" value="1"/>
</dbReference>
<evidence type="ECO:0000259" key="5">
    <source>
        <dbReference type="PROSITE" id="PS50135"/>
    </source>
</evidence>
<dbReference type="EMBL" id="UYYG01000099">
    <property type="protein sequence ID" value="VDN53072.1"/>
    <property type="molecule type" value="Genomic_DNA"/>
</dbReference>
<organism evidence="7 9">
    <name type="scientific">Dracunculus medinensis</name>
    <name type="common">Guinea worm</name>
    <dbReference type="NCBI Taxonomy" id="318479"/>
    <lineage>
        <taxon>Eukaryota</taxon>
        <taxon>Metazoa</taxon>
        <taxon>Ecdysozoa</taxon>
        <taxon>Nematoda</taxon>
        <taxon>Chromadorea</taxon>
        <taxon>Rhabditida</taxon>
        <taxon>Spirurina</taxon>
        <taxon>Dracunculoidea</taxon>
        <taxon>Dracunculidae</taxon>
        <taxon>Dracunculus</taxon>
    </lineage>
</organism>
<dbReference type="InterPro" id="IPR015153">
    <property type="entry name" value="EF-hand_dom_typ1"/>
</dbReference>
<evidence type="ECO:0000313" key="8">
    <source>
        <dbReference type="Proteomes" id="UP000274756"/>
    </source>
</evidence>
<dbReference type="SMART" id="SM00291">
    <property type="entry name" value="ZnF_ZZ"/>
    <property type="match status" value="1"/>
</dbReference>
<keyword evidence="3" id="KW-0862">Zinc</keyword>
<protein>
    <submittedName>
        <fullName evidence="9">ZZ-type domain-containing protein</fullName>
    </submittedName>
</protein>
<dbReference type="Gene3D" id="1.10.238.10">
    <property type="entry name" value="EF-hand"/>
    <property type="match status" value="2"/>
</dbReference>
<dbReference type="GO" id="GO:0046716">
    <property type="term" value="P:muscle cell cellular homeostasis"/>
    <property type="evidence" value="ECO:0007669"/>
    <property type="project" value="UniProtKB-ARBA"/>
</dbReference>
<dbReference type="Pfam" id="PF09068">
    <property type="entry name" value="EF-hand_2"/>
    <property type="match status" value="1"/>
</dbReference>
<dbReference type="STRING" id="318479.A0A158Q682"/>
<dbReference type="GO" id="GO:0099536">
    <property type="term" value="P:synaptic signaling"/>
    <property type="evidence" value="ECO:0007669"/>
    <property type="project" value="TreeGrafter"/>
</dbReference>
<dbReference type="Gene3D" id="3.30.60.90">
    <property type="match status" value="1"/>
</dbReference>
<evidence type="ECO:0000313" key="7">
    <source>
        <dbReference type="Proteomes" id="UP000038040"/>
    </source>
</evidence>
<keyword evidence="1" id="KW-0479">Metal-binding</keyword>
<dbReference type="Proteomes" id="UP000038040">
    <property type="component" value="Unplaced"/>
</dbReference>
<feature type="domain" description="ZZ-type" evidence="5">
    <location>
        <begin position="163"/>
        <end position="219"/>
    </location>
</feature>
<dbReference type="SUPFAM" id="SSF47473">
    <property type="entry name" value="EF-hand"/>
    <property type="match status" value="2"/>
</dbReference>
<dbReference type="AlphaFoldDB" id="A0A158Q682"/>
<dbReference type="Pfam" id="PF09069">
    <property type="entry name" value="EF-hand_3"/>
    <property type="match status" value="1"/>
</dbReference>
<dbReference type="InterPro" id="IPR043145">
    <property type="entry name" value="Znf_ZZ_sf"/>
</dbReference>
<dbReference type="InterPro" id="IPR000433">
    <property type="entry name" value="Znf_ZZ"/>
</dbReference>
<dbReference type="PANTHER" id="PTHR12268:SF27">
    <property type="entry name" value="DYSTROBREVIN, ISOFORM F"/>
    <property type="match status" value="1"/>
</dbReference>
<evidence type="ECO:0000256" key="2">
    <source>
        <dbReference type="ARBA" id="ARBA00022771"/>
    </source>
</evidence>
<keyword evidence="8" id="KW-1185">Reference proteome</keyword>
<sequence>MKISRLELLLATIFHNLNKRLPTAQHINTDKSISLLLSFLIGAYDKQHTGRLTVFSIKIALATICAGKLVDKLRYAFSQISDPNGVMDIDKFNDYLQQVLALATAVFEGPTFGFSEAAVEQCFSKDQKVTLNIFLDTFMSDPCPSCLMWLPLLHRMASVEHVYHPVVCDACQVRSFTGFRYKCQRCTNYQLCQQCFWRGRTSSTHSNEHEMKEYSTYKSPTKQLAHSIHKSLRCMPVVNRPLHPVFPDHPQRPLDLTNVVPVTPTSSRHCLSDHQISEWSCYMLPGQFPTNGLAMDDEHKLIARYSAKLSGRTQYPSNTAKERSIAIEEGNFSERAMIAKLEEENGEMLREMELIKQQQVLFVFLLIKHFIITH</sequence>
<reference evidence="9" key="1">
    <citation type="submission" date="2016-04" db="UniProtKB">
        <authorList>
            <consortium name="WormBaseParasite"/>
        </authorList>
    </citation>
    <scope>IDENTIFICATION</scope>
</reference>